<gene>
    <name evidence="1" type="ORF">ACJEBM_12535</name>
</gene>
<evidence type="ECO:0000313" key="2">
    <source>
        <dbReference type="Proteomes" id="UP001622950"/>
    </source>
</evidence>
<proteinExistence type="predicted"/>
<name>A0ACC7MUU9_9PSED</name>
<dbReference type="Proteomes" id="UP001622950">
    <property type="component" value="Unassembled WGS sequence"/>
</dbReference>
<reference evidence="1" key="1">
    <citation type="submission" date="2024-11" db="EMBL/GenBank/DDBJ databases">
        <authorList>
            <person name="Lucas J.A."/>
        </authorList>
    </citation>
    <scope>NUCLEOTIDE SEQUENCE</scope>
    <source>
        <strain evidence="1">Z 8.8</strain>
    </source>
</reference>
<accession>A0ACC7MUU9</accession>
<comment type="caution">
    <text evidence="1">The sequence shown here is derived from an EMBL/GenBank/DDBJ whole genome shotgun (WGS) entry which is preliminary data.</text>
</comment>
<organism evidence="1 2">
    <name type="scientific">Pseudomonas neuropathica</name>
    <dbReference type="NCBI Taxonomy" id="2730425"/>
    <lineage>
        <taxon>Bacteria</taxon>
        <taxon>Pseudomonadati</taxon>
        <taxon>Pseudomonadota</taxon>
        <taxon>Gammaproteobacteria</taxon>
        <taxon>Pseudomonadales</taxon>
        <taxon>Pseudomonadaceae</taxon>
        <taxon>Pseudomonas</taxon>
    </lineage>
</organism>
<dbReference type="EMBL" id="JBJHQE010000018">
    <property type="protein sequence ID" value="MFK9081498.1"/>
    <property type="molecule type" value="Genomic_DNA"/>
</dbReference>
<keyword evidence="2" id="KW-1185">Reference proteome</keyword>
<evidence type="ECO:0000313" key="1">
    <source>
        <dbReference type="EMBL" id="MFK9081498.1"/>
    </source>
</evidence>
<protein>
    <submittedName>
        <fullName evidence="1">MFS transporter</fullName>
    </submittedName>
</protein>
<sequence>MRDDTSAVDCHYSRTKLAAMIMLCGMSLLSVFPLDVLLPSYPAIAHEFDQSVAEIAATISFFILIFAFSQLIVGPLSDKFGRKLVLMAGLIIVLISVLACALAKNFSLFFMYRTLQAVGCSTFVLSQALIQDLLREEDRQRARIFLVTLNGVFIASAPLLGSYIQSIFGWQGSFYLTAIVSVCLLVQVFLTLKNNKNLSGLDLKRTYMPYLKIIRHKYFVIYWCLSGIAFSCHFFIYYSFSIDIFRALGIILLSVLVCVVGLWGFIYFRRGCCWQVALSS</sequence>